<dbReference type="EMBL" id="QRVP01000019">
    <property type="protein sequence ID" value="RGS52152.1"/>
    <property type="molecule type" value="Genomic_DNA"/>
</dbReference>
<accession>A0A412JIK8</accession>
<feature type="transmembrane region" description="Helical" evidence="1">
    <location>
        <begin position="6"/>
        <end position="24"/>
    </location>
</feature>
<organism evidence="2 3">
    <name type="scientific">Bacteroides uniformis</name>
    <dbReference type="NCBI Taxonomy" id="820"/>
    <lineage>
        <taxon>Bacteria</taxon>
        <taxon>Pseudomonadati</taxon>
        <taxon>Bacteroidota</taxon>
        <taxon>Bacteroidia</taxon>
        <taxon>Bacteroidales</taxon>
        <taxon>Bacteroidaceae</taxon>
        <taxon>Bacteroides</taxon>
    </lineage>
</organism>
<keyword evidence="1" id="KW-0472">Membrane</keyword>
<reference evidence="2 3" key="1">
    <citation type="submission" date="2018-08" db="EMBL/GenBank/DDBJ databases">
        <title>A genome reference for cultivated species of the human gut microbiota.</title>
        <authorList>
            <person name="Zou Y."/>
            <person name="Xue W."/>
            <person name="Luo G."/>
        </authorList>
    </citation>
    <scope>NUCLEOTIDE SEQUENCE [LARGE SCALE GENOMIC DNA]</scope>
    <source>
        <strain evidence="2 3">AF21-53</strain>
    </source>
</reference>
<keyword evidence="1" id="KW-1133">Transmembrane helix</keyword>
<dbReference type="RefSeq" id="WP_117879057.1">
    <property type="nucleotide sequence ID" value="NZ_QRVP01000019.1"/>
</dbReference>
<proteinExistence type="predicted"/>
<gene>
    <name evidence="2" type="ORF">DWX87_16290</name>
</gene>
<sequence length="147" mass="16459">MNIKRIVLMELGMAVVGLAGILVYKRAVKKHGQTVERSVVIDKVENDTEKVVPSQVPLSTKRTRTRTKVTRGMVRAWNMMASKKGMTYREIAAMYGVSSVAVDRHLTDVNRRQAVKTIKSPVCLTAPTDDTIISQQLSILKNNIDYE</sequence>
<dbReference type="Proteomes" id="UP000285283">
    <property type="component" value="Unassembled WGS sequence"/>
</dbReference>
<name>A0A412JIK8_BACUN</name>
<evidence type="ECO:0000313" key="2">
    <source>
        <dbReference type="EMBL" id="RGS52152.1"/>
    </source>
</evidence>
<evidence type="ECO:0000313" key="3">
    <source>
        <dbReference type="Proteomes" id="UP000285283"/>
    </source>
</evidence>
<dbReference type="AlphaFoldDB" id="A0A412JIK8"/>
<keyword evidence="1" id="KW-0812">Transmembrane</keyword>
<comment type="caution">
    <text evidence="2">The sequence shown here is derived from an EMBL/GenBank/DDBJ whole genome shotgun (WGS) entry which is preliminary data.</text>
</comment>
<evidence type="ECO:0000256" key="1">
    <source>
        <dbReference type="SAM" id="Phobius"/>
    </source>
</evidence>
<protein>
    <submittedName>
        <fullName evidence="2">Uncharacterized protein</fullName>
    </submittedName>
</protein>